<gene>
    <name evidence="1" type="ORF">CPAV1605_944</name>
</gene>
<protein>
    <recommendedName>
        <fullName evidence="2">Histidine phosphatase superfamily (Branch 1)</fullName>
    </recommendedName>
</protein>
<organism evidence="1">
    <name type="scientific">seawater metagenome</name>
    <dbReference type="NCBI Taxonomy" id="1561972"/>
    <lineage>
        <taxon>unclassified sequences</taxon>
        <taxon>metagenomes</taxon>
        <taxon>ecological metagenomes</taxon>
    </lineage>
</organism>
<evidence type="ECO:0008006" key="2">
    <source>
        <dbReference type="Google" id="ProtNLM"/>
    </source>
</evidence>
<dbReference type="InterPro" id="IPR013078">
    <property type="entry name" value="His_Pase_superF_clade-1"/>
</dbReference>
<reference evidence="1" key="1">
    <citation type="submission" date="2019-09" db="EMBL/GenBank/DDBJ databases">
        <authorList>
            <person name="Needham M D."/>
        </authorList>
    </citation>
    <scope>NUCLEOTIDE SEQUENCE</scope>
</reference>
<name>A0A5E8CKK5_9ZZZZ</name>
<dbReference type="PANTHER" id="PTHR47623">
    <property type="entry name" value="OS09G0287300 PROTEIN"/>
    <property type="match status" value="1"/>
</dbReference>
<dbReference type="Pfam" id="PF00300">
    <property type="entry name" value="His_Phos_1"/>
    <property type="match status" value="1"/>
</dbReference>
<dbReference type="InterPro" id="IPR029033">
    <property type="entry name" value="His_PPase_superfam"/>
</dbReference>
<dbReference type="SUPFAM" id="SSF53254">
    <property type="entry name" value="Phosphoglycerate mutase-like"/>
    <property type="match status" value="1"/>
</dbReference>
<dbReference type="EMBL" id="CABVLZ010000004">
    <property type="protein sequence ID" value="VVU95219.1"/>
    <property type="molecule type" value="Genomic_DNA"/>
</dbReference>
<proteinExistence type="predicted"/>
<dbReference type="AlphaFoldDB" id="A0A5E8CKK5"/>
<evidence type="ECO:0000313" key="1">
    <source>
        <dbReference type="EMBL" id="VVU95219.1"/>
    </source>
</evidence>
<dbReference type="PANTHER" id="PTHR47623:SF1">
    <property type="entry name" value="OS09G0287300 PROTEIN"/>
    <property type="match status" value="1"/>
</dbReference>
<dbReference type="Gene3D" id="3.40.50.1240">
    <property type="entry name" value="Phosphoglycerate mutase-like"/>
    <property type="match status" value="1"/>
</dbReference>
<sequence>MTQFQFDDMYNYIIILRHAKSSWKNKDCPDIDRILSKKGLLQCLIMDKWIQYHNIYPDIIFNSPSKRTFLTKHYLLNLNNIPTIIEEKLYNLSEEDFIPKKEDLHKLLRKIISKFEQDKNKVMIIGHNPLLESLVETLIKKKKLKERIKPSDIIILKQPKENNLIDNKGWIIDRRLYWNKDRI</sequence>
<accession>A0A5E8CKK5</accession>